<proteinExistence type="predicted"/>
<evidence type="ECO:0000256" key="1">
    <source>
        <dbReference type="SAM" id="SignalP"/>
    </source>
</evidence>
<dbReference type="InParanoid" id="A0A078A9L7"/>
<sequence length="449" mass="52199">MSCIFILTIFYILTTNYLLSQVCYSRFPQIYNNVEEQKSLIFSKYDSRVEYAYFFSVSTNQELYVLVLSVGGREQYSLKIQNWQSNEIYDMAFSSDGKIAIFGGDRLSGLEIFNRLHYCNFQYKVDIDNSLNPSQIIPISILKSEGRINFMVIQNGDVYFAQVFSTDWYALRRLSAKKIEGKEYDYNHLVFFVEANDPRAFYWAQPILNDGTYNVFRIGNSDYDIEHGFSFSSSRFPASQNNYIAKISVFNFTETFNKNDICLCMNFESHLTTYTKYSHITLLRDYDSNIFGVFQNYDRENYSTHLSTLLITLYSDQNPVEGVLLNQNSQPKFQFQNSIFNGFRTSANIRDIDDLLCPQSKKPLIILPLIPEVQITAIYNQDFYASLITFFYNTNILMVKGIQRSQREFFGLIYFQQNGHLQDGTKTVQTIKILVNDKPGGDQIASNLR</sequence>
<accession>A0A078A9L7</accession>
<keyword evidence="3" id="KW-1185">Reference proteome</keyword>
<protein>
    <submittedName>
        <fullName evidence="2">Uncharacterized protein</fullName>
    </submittedName>
</protein>
<organism evidence="2 3">
    <name type="scientific">Stylonychia lemnae</name>
    <name type="common">Ciliate</name>
    <dbReference type="NCBI Taxonomy" id="5949"/>
    <lineage>
        <taxon>Eukaryota</taxon>
        <taxon>Sar</taxon>
        <taxon>Alveolata</taxon>
        <taxon>Ciliophora</taxon>
        <taxon>Intramacronucleata</taxon>
        <taxon>Spirotrichea</taxon>
        <taxon>Stichotrichia</taxon>
        <taxon>Sporadotrichida</taxon>
        <taxon>Oxytrichidae</taxon>
        <taxon>Stylonychinae</taxon>
        <taxon>Stylonychia</taxon>
    </lineage>
</organism>
<dbReference type="Proteomes" id="UP000039865">
    <property type="component" value="Unassembled WGS sequence"/>
</dbReference>
<dbReference type="EMBL" id="CCKQ01007209">
    <property type="protein sequence ID" value="CDW78566.1"/>
    <property type="molecule type" value="Genomic_DNA"/>
</dbReference>
<dbReference type="AlphaFoldDB" id="A0A078A9L7"/>
<name>A0A078A9L7_STYLE</name>
<keyword evidence="1" id="KW-0732">Signal</keyword>
<evidence type="ECO:0000313" key="3">
    <source>
        <dbReference type="Proteomes" id="UP000039865"/>
    </source>
</evidence>
<feature type="signal peptide" evidence="1">
    <location>
        <begin position="1"/>
        <end position="25"/>
    </location>
</feature>
<feature type="chain" id="PRO_5001729361" evidence="1">
    <location>
        <begin position="26"/>
        <end position="449"/>
    </location>
</feature>
<reference evidence="2 3" key="1">
    <citation type="submission" date="2014-06" db="EMBL/GenBank/DDBJ databases">
        <authorList>
            <person name="Swart Estienne"/>
        </authorList>
    </citation>
    <scope>NUCLEOTIDE SEQUENCE [LARGE SCALE GENOMIC DNA]</scope>
    <source>
        <strain evidence="2 3">130c</strain>
    </source>
</reference>
<gene>
    <name evidence="2" type="primary">Contig12297.g13138</name>
    <name evidence="2" type="ORF">STYLEM_7546</name>
</gene>
<evidence type="ECO:0000313" key="2">
    <source>
        <dbReference type="EMBL" id="CDW78566.1"/>
    </source>
</evidence>